<protein>
    <recommendedName>
        <fullName evidence="2">Ferredoxin-thioredoxin reductase subunit B</fullName>
    </recommendedName>
</protein>
<gene>
    <name evidence="1" type="ORF">S06H3_43069</name>
</gene>
<evidence type="ECO:0008006" key="2">
    <source>
        <dbReference type="Google" id="ProtNLM"/>
    </source>
</evidence>
<reference evidence="1" key="1">
    <citation type="journal article" date="2014" name="Front. Microbiol.">
        <title>High frequency of phylogenetically diverse reductive dehalogenase-homologous genes in deep subseafloor sedimentary metagenomes.</title>
        <authorList>
            <person name="Kawai M."/>
            <person name="Futagami T."/>
            <person name="Toyoda A."/>
            <person name="Takaki Y."/>
            <person name="Nishi S."/>
            <person name="Hori S."/>
            <person name="Arai W."/>
            <person name="Tsubouchi T."/>
            <person name="Morono Y."/>
            <person name="Uchiyama I."/>
            <person name="Ito T."/>
            <person name="Fujiyama A."/>
            <person name="Inagaki F."/>
            <person name="Takami H."/>
        </authorList>
    </citation>
    <scope>NUCLEOTIDE SEQUENCE</scope>
    <source>
        <strain evidence="1">Expedition CK06-06</strain>
    </source>
</reference>
<organism evidence="1">
    <name type="scientific">marine sediment metagenome</name>
    <dbReference type="NCBI Taxonomy" id="412755"/>
    <lineage>
        <taxon>unclassified sequences</taxon>
        <taxon>metagenomes</taxon>
        <taxon>ecological metagenomes</taxon>
    </lineage>
</organism>
<name>X1QK92_9ZZZZ</name>
<evidence type="ECO:0000313" key="1">
    <source>
        <dbReference type="EMBL" id="GAI43674.1"/>
    </source>
</evidence>
<dbReference type="AlphaFoldDB" id="X1QK92"/>
<sequence length="117" mass="13686">MEEGKKVEKSVGEAERIKKNILTFCKAHDFFVHPAKNLDDHVERVIEIGCCPCDPRRKECPCEQAVEEIEQGRGICCCSIICSEAYLREWHYIEEGMPLYLRKKRRPLTLFKEKAEK</sequence>
<accession>X1QK92</accession>
<comment type="caution">
    <text evidence="1">The sequence shown here is derived from an EMBL/GenBank/DDBJ whole genome shotgun (WGS) entry which is preliminary data.</text>
</comment>
<proteinExistence type="predicted"/>
<dbReference type="EMBL" id="BARV01026678">
    <property type="protein sequence ID" value="GAI43674.1"/>
    <property type="molecule type" value="Genomic_DNA"/>
</dbReference>